<dbReference type="InterPro" id="IPR050725">
    <property type="entry name" value="CysQ/Inositol_MonoPase"/>
</dbReference>
<evidence type="ECO:0000256" key="6">
    <source>
        <dbReference type="ARBA" id="ARBA00044478"/>
    </source>
</evidence>
<evidence type="ECO:0000256" key="3">
    <source>
        <dbReference type="ARBA" id="ARBA00022723"/>
    </source>
</evidence>
<evidence type="ECO:0000313" key="9">
    <source>
        <dbReference type="Proteomes" id="UP000243217"/>
    </source>
</evidence>
<keyword evidence="4 7" id="KW-0460">Magnesium</keyword>
<dbReference type="Pfam" id="PF00459">
    <property type="entry name" value="Inositol_P"/>
    <property type="match status" value="1"/>
</dbReference>
<dbReference type="PANTHER" id="PTHR43028:SF5">
    <property type="entry name" value="3'(2'),5'-BISPHOSPHATE NUCLEOTIDASE 1"/>
    <property type="match status" value="1"/>
</dbReference>
<dbReference type="GO" id="GO:0046872">
    <property type="term" value="F:metal ion binding"/>
    <property type="evidence" value="ECO:0007669"/>
    <property type="project" value="UniProtKB-KW"/>
</dbReference>
<dbReference type="EMBL" id="JNBS01001781">
    <property type="protein sequence ID" value="OQR99820.1"/>
    <property type="molecule type" value="Genomic_DNA"/>
</dbReference>
<dbReference type="InterPro" id="IPR020583">
    <property type="entry name" value="Inositol_monoP_metal-BS"/>
</dbReference>
<sequence length="320" mass="35347">MINATEVVSSCLHLSAFAGEVIRQVVHSGADLGTINKSDVGIAHFDPQTVADRRAQQRIVESLRQFYGESLQIVGEEGHLEPPVPEDVITPITNLLESARNMFIDPKDFIVWIDPLDGTRKFTEKQYDQVSVLIGVSYKGRPLAGVMHLPFVGSHGTTYYGGPLFKNVFVSVLHCGSKNAQEWEFQPIPVPSPSSSVCWGISESACLYINTLMEDGEKDGTYSRLEKGATGILILDVVLGNCQVYARWIPRTKKWDTCVGEAFLLAMGGIVTNIFGEPYEYAFAEELHENKIGVLASVDRKVVEQLSTAARELRDRINNA</sequence>
<protein>
    <submittedName>
        <fullName evidence="8">3'(2'),5'-bisphosphate nucleotidase</fullName>
    </submittedName>
</protein>
<dbReference type="PROSITE" id="PS00629">
    <property type="entry name" value="IMP_1"/>
    <property type="match status" value="1"/>
</dbReference>
<dbReference type="Proteomes" id="UP000243217">
    <property type="component" value="Unassembled WGS sequence"/>
</dbReference>
<dbReference type="Gene3D" id="3.40.190.80">
    <property type="match status" value="1"/>
</dbReference>
<evidence type="ECO:0000256" key="4">
    <source>
        <dbReference type="ARBA" id="ARBA00022842"/>
    </source>
</evidence>
<name>A0A1V9ZPW2_9STRA</name>
<accession>A0A1V9ZPW2</accession>
<reference evidence="8 9" key="1">
    <citation type="journal article" date="2014" name="Genome Biol. Evol.">
        <title>The secreted proteins of Achlya hypogyna and Thraustotheca clavata identify the ancestral oomycete secretome and reveal gene acquisitions by horizontal gene transfer.</title>
        <authorList>
            <person name="Misner I."/>
            <person name="Blouin N."/>
            <person name="Leonard G."/>
            <person name="Richards T.A."/>
            <person name="Lane C.E."/>
        </authorList>
    </citation>
    <scope>NUCLEOTIDE SEQUENCE [LARGE SCALE GENOMIC DNA]</scope>
    <source>
        <strain evidence="8 9">ATCC 34112</strain>
    </source>
</reference>
<proteinExistence type="inferred from homology"/>
<evidence type="ECO:0000256" key="2">
    <source>
        <dbReference type="ARBA" id="ARBA00022671"/>
    </source>
</evidence>
<keyword evidence="9" id="KW-1185">Reference proteome</keyword>
<feature type="binding site" evidence="7">
    <location>
        <position position="256"/>
    </location>
    <ligand>
        <name>Mg(2+)</name>
        <dbReference type="ChEBI" id="CHEBI:18420"/>
        <label>1</label>
        <note>catalytic</note>
    </ligand>
</feature>
<dbReference type="OrthoDB" id="10254945at2759"/>
<comment type="similarity">
    <text evidence="1">Belongs to the inositol monophosphatase superfamily.</text>
</comment>
<comment type="catalytic activity">
    <reaction evidence="5">
        <text>1D-myo-inositol 1,3,4-trisphosphate + H2O = 1D-myo-inositol 3,4-bisphosphate + phosphate</text>
        <dbReference type="Rhea" id="RHEA:70319"/>
        <dbReference type="ChEBI" id="CHEBI:15377"/>
        <dbReference type="ChEBI" id="CHEBI:43474"/>
        <dbReference type="ChEBI" id="CHEBI:58414"/>
        <dbReference type="ChEBI" id="CHEBI:83241"/>
    </reaction>
    <physiologicalReaction direction="left-to-right" evidence="5">
        <dbReference type="Rhea" id="RHEA:70320"/>
    </physiologicalReaction>
</comment>
<organism evidence="8 9">
    <name type="scientific">Thraustotheca clavata</name>
    <dbReference type="NCBI Taxonomy" id="74557"/>
    <lineage>
        <taxon>Eukaryota</taxon>
        <taxon>Sar</taxon>
        <taxon>Stramenopiles</taxon>
        <taxon>Oomycota</taxon>
        <taxon>Saprolegniomycetes</taxon>
        <taxon>Saprolegniales</taxon>
        <taxon>Achlyaceae</taxon>
        <taxon>Thraustotheca</taxon>
    </lineage>
</organism>
<feature type="binding site" evidence="7">
    <location>
        <position position="76"/>
    </location>
    <ligand>
        <name>Mg(2+)</name>
        <dbReference type="ChEBI" id="CHEBI:18420"/>
        <label>1</label>
        <note>catalytic</note>
    </ligand>
</feature>
<dbReference type="PANTHER" id="PTHR43028">
    <property type="entry name" value="3'(2'),5'-BISPHOSPHATE NUCLEOTIDASE 1"/>
    <property type="match status" value="1"/>
</dbReference>
<evidence type="ECO:0000256" key="1">
    <source>
        <dbReference type="ARBA" id="ARBA00009759"/>
    </source>
</evidence>
<comment type="cofactor">
    <cofactor evidence="7">
        <name>Mg(2+)</name>
        <dbReference type="ChEBI" id="CHEBI:18420"/>
    </cofactor>
</comment>
<feature type="binding site" evidence="7">
    <location>
        <position position="116"/>
    </location>
    <ligand>
        <name>Mg(2+)</name>
        <dbReference type="ChEBI" id="CHEBI:18420"/>
        <label>1</label>
        <note>catalytic</note>
    </ligand>
</feature>
<dbReference type="InterPro" id="IPR000760">
    <property type="entry name" value="Inositol_monophosphatase-like"/>
</dbReference>
<dbReference type="AlphaFoldDB" id="A0A1V9ZPW2"/>
<evidence type="ECO:0000313" key="8">
    <source>
        <dbReference type="EMBL" id="OQR99820.1"/>
    </source>
</evidence>
<feature type="binding site" evidence="7">
    <location>
        <position position="117"/>
    </location>
    <ligand>
        <name>Mg(2+)</name>
        <dbReference type="ChEBI" id="CHEBI:18420"/>
        <label>1</label>
        <note>catalytic</note>
    </ligand>
</feature>
<gene>
    <name evidence="8" type="ORF">THRCLA_06381</name>
</gene>
<evidence type="ECO:0000256" key="7">
    <source>
        <dbReference type="PIRSR" id="PIRSR600760-2"/>
    </source>
</evidence>
<keyword evidence="2" id="KW-0452">Lithium</keyword>
<comment type="catalytic activity">
    <reaction evidence="6">
        <text>1D-myo-inositol 1,4-bisphosphate + H2O = 1D-myo-inositol 4-phosphate + phosphate</text>
        <dbReference type="Rhea" id="RHEA:15553"/>
        <dbReference type="ChEBI" id="CHEBI:15377"/>
        <dbReference type="ChEBI" id="CHEBI:43474"/>
        <dbReference type="ChEBI" id="CHEBI:58282"/>
        <dbReference type="ChEBI" id="CHEBI:58469"/>
        <dbReference type="EC" id="3.1.3.57"/>
    </reaction>
    <physiologicalReaction direction="left-to-right" evidence="6">
        <dbReference type="Rhea" id="RHEA:15554"/>
    </physiologicalReaction>
</comment>
<feature type="binding site" evidence="7">
    <location>
        <position position="114"/>
    </location>
    <ligand>
        <name>Mg(2+)</name>
        <dbReference type="ChEBI" id="CHEBI:18420"/>
        <label>1</label>
        <note>catalytic</note>
    </ligand>
</feature>
<keyword evidence="3 7" id="KW-0479">Metal-binding</keyword>
<dbReference type="GO" id="GO:0004441">
    <property type="term" value="F:inositol-1,4-bisphosphate 1-phosphatase activity"/>
    <property type="evidence" value="ECO:0007669"/>
    <property type="project" value="UniProtKB-EC"/>
</dbReference>
<dbReference type="SUPFAM" id="SSF56655">
    <property type="entry name" value="Carbohydrate phosphatase"/>
    <property type="match status" value="1"/>
</dbReference>
<evidence type="ECO:0000256" key="5">
    <source>
        <dbReference type="ARBA" id="ARBA00044465"/>
    </source>
</evidence>
<comment type="caution">
    <text evidence="8">The sequence shown here is derived from an EMBL/GenBank/DDBJ whole genome shotgun (WGS) entry which is preliminary data.</text>
</comment>
<dbReference type="Gene3D" id="3.30.540.10">
    <property type="entry name" value="Fructose-1,6-Bisphosphatase, subunit A, domain 1"/>
    <property type="match status" value="1"/>
</dbReference>
<dbReference type="STRING" id="74557.A0A1V9ZPW2"/>